<name>K0T6G1_THAOC</name>
<feature type="non-terminal residue" evidence="2">
    <location>
        <position position="1"/>
    </location>
</feature>
<feature type="compositionally biased region" description="Polar residues" evidence="1">
    <location>
        <begin position="31"/>
        <end position="45"/>
    </location>
</feature>
<dbReference type="EMBL" id="AGNL01010702">
    <property type="protein sequence ID" value="EJK68916.1"/>
    <property type="molecule type" value="Genomic_DNA"/>
</dbReference>
<feature type="region of interest" description="Disordered" evidence="1">
    <location>
        <begin position="1"/>
        <end position="49"/>
    </location>
</feature>
<evidence type="ECO:0000256" key="1">
    <source>
        <dbReference type="SAM" id="MobiDB-lite"/>
    </source>
</evidence>
<evidence type="ECO:0000313" key="3">
    <source>
        <dbReference type="Proteomes" id="UP000266841"/>
    </source>
</evidence>
<evidence type="ECO:0000313" key="2">
    <source>
        <dbReference type="EMBL" id="EJK68916.1"/>
    </source>
</evidence>
<sequence>GSQADPGVEKAWGLSACGSGRQGTPEERTAQAAQEQSRKTCNSCHNSERKSTIQQQYATKNMKVSILTLLAVTASASEQFNEIKILEGHTKRSNVISPLPHT</sequence>
<dbReference type="Proteomes" id="UP000266841">
    <property type="component" value="Unassembled WGS sequence"/>
</dbReference>
<comment type="caution">
    <text evidence="2">The sequence shown here is derived from an EMBL/GenBank/DDBJ whole genome shotgun (WGS) entry which is preliminary data.</text>
</comment>
<gene>
    <name evidence="2" type="ORF">THAOC_09871</name>
</gene>
<accession>K0T6G1</accession>
<organism evidence="2 3">
    <name type="scientific">Thalassiosira oceanica</name>
    <name type="common">Marine diatom</name>
    <dbReference type="NCBI Taxonomy" id="159749"/>
    <lineage>
        <taxon>Eukaryota</taxon>
        <taxon>Sar</taxon>
        <taxon>Stramenopiles</taxon>
        <taxon>Ochrophyta</taxon>
        <taxon>Bacillariophyta</taxon>
        <taxon>Coscinodiscophyceae</taxon>
        <taxon>Thalassiosirophycidae</taxon>
        <taxon>Thalassiosirales</taxon>
        <taxon>Thalassiosiraceae</taxon>
        <taxon>Thalassiosira</taxon>
    </lineage>
</organism>
<protein>
    <submittedName>
        <fullName evidence="2">Uncharacterized protein</fullName>
    </submittedName>
</protein>
<proteinExistence type="predicted"/>
<keyword evidence="3" id="KW-1185">Reference proteome</keyword>
<reference evidence="2 3" key="1">
    <citation type="journal article" date="2012" name="Genome Biol.">
        <title>Genome and low-iron response of an oceanic diatom adapted to chronic iron limitation.</title>
        <authorList>
            <person name="Lommer M."/>
            <person name="Specht M."/>
            <person name="Roy A.S."/>
            <person name="Kraemer L."/>
            <person name="Andreson R."/>
            <person name="Gutowska M.A."/>
            <person name="Wolf J."/>
            <person name="Bergner S.V."/>
            <person name="Schilhabel M.B."/>
            <person name="Klostermeier U.C."/>
            <person name="Beiko R.G."/>
            <person name="Rosenstiel P."/>
            <person name="Hippler M."/>
            <person name="Laroche J."/>
        </authorList>
    </citation>
    <scope>NUCLEOTIDE SEQUENCE [LARGE SCALE GENOMIC DNA]</scope>
    <source>
        <strain evidence="2 3">CCMP1005</strain>
    </source>
</reference>
<dbReference type="AlphaFoldDB" id="K0T6G1"/>